<dbReference type="AlphaFoldDB" id="A0A7I8WCD8"/>
<feature type="domain" description="Protein kinase" evidence="2">
    <location>
        <begin position="275"/>
        <end position="541"/>
    </location>
</feature>
<name>A0A7I8WCD8_9ANNE</name>
<dbReference type="Gene3D" id="3.30.200.20">
    <property type="entry name" value="Phosphorylase Kinase, domain 1"/>
    <property type="match status" value="1"/>
</dbReference>
<protein>
    <submittedName>
        <fullName evidence="3">DgyrCDS14044</fullName>
    </submittedName>
</protein>
<accession>A0A7I8WCD8</accession>
<organism evidence="3 4">
    <name type="scientific">Dimorphilus gyrociliatus</name>
    <dbReference type="NCBI Taxonomy" id="2664684"/>
    <lineage>
        <taxon>Eukaryota</taxon>
        <taxon>Metazoa</taxon>
        <taxon>Spiralia</taxon>
        <taxon>Lophotrochozoa</taxon>
        <taxon>Annelida</taxon>
        <taxon>Polychaeta</taxon>
        <taxon>Polychaeta incertae sedis</taxon>
        <taxon>Dinophilidae</taxon>
        <taxon>Dimorphilus</taxon>
    </lineage>
</organism>
<gene>
    <name evidence="3" type="ORF">DGYR_LOCUS13155</name>
</gene>
<feature type="region of interest" description="Disordered" evidence="1">
    <location>
        <begin position="1"/>
        <end position="33"/>
    </location>
</feature>
<evidence type="ECO:0000313" key="3">
    <source>
        <dbReference type="EMBL" id="CAD5125845.1"/>
    </source>
</evidence>
<dbReference type="OrthoDB" id="774951at2759"/>
<dbReference type="GO" id="GO:0005524">
    <property type="term" value="F:ATP binding"/>
    <property type="evidence" value="ECO:0007669"/>
    <property type="project" value="InterPro"/>
</dbReference>
<dbReference type="Proteomes" id="UP000549394">
    <property type="component" value="Unassembled WGS sequence"/>
</dbReference>
<evidence type="ECO:0000313" key="4">
    <source>
        <dbReference type="Proteomes" id="UP000549394"/>
    </source>
</evidence>
<dbReference type="Gene3D" id="1.10.510.10">
    <property type="entry name" value="Transferase(Phosphotransferase) domain 1"/>
    <property type="match status" value="1"/>
</dbReference>
<dbReference type="PROSITE" id="PS50011">
    <property type="entry name" value="PROTEIN_KINASE_DOM"/>
    <property type="match status" value="1"/>
</dbReference>
<dbReference type="InterPro" id="IPR001245">
    <property type="entry name" value="Ser-Thr/Tyr_kinase_cat_dom"/>
</dbReference>
<dbReference type="GO" id="GO:0004674">
    <property type="term" value="F:protein serine/threonine kinase activity"/>
    <property type="evidence" value="ECO:0007669"/>
    <property type="project" value="TreeGrafter"/>
</dbReference>
<dbReference type="SUPFAM" id="SSF56112">
    <property type="entry name" value="Protein kinase-like (PK-like)"/>
    <property type="match status" value="1"/>
</dbReference>
<dbReference type="InterPro" id="IPR000719">
    <property type="entry name" value="Prot_kinase_dom"/>
</dbReference>
<evidence type="ECO:0000256" key="1">
    <source>
        <dbReference type="SAM" id="MobiDB-lite"/>
    </source>
</evidence>
<sequence>MNVWGSNCCRRRSSTSCNSRRSSHGKTSLPTGDEHWKKVLQANETKCSRPGTPTPKRESGILSSLYAKFCKWVATNRAKREVDIMRRQSISPEIKEQFRRQLALAQEHSNAYLHKCCPSSLSSEDSDFVSFSHTSRTSSSLTIASSASSPVASVDPYLPFTTASLSCNSSDVQTRSSMVSDVTQISVNCESSHHRVLSHSYSCPGRKNLATHSLTDLTSEGHGSICATWPPLCRKSCNGKEEDEGIEDGDPDESVFEDNDLNETIKECTIPYNDLEFGKLIRVGRRGETYRGRYYGDVIIHTYRKGNAKNSEEIYSKFLKEVSRMCMIRHDNIALFMGACIDHPNLAIVTGMRKGISVYEQIRQPQSSSCVMTLSYKLSIAKQVSQAMGYLHARGIPMKKLNSKNVFLESKVKLCLNDYGMAEMKHDKTGYGCIPNGHLTYVAPEMMRSLRVIPPKLVPKVPYTAATDIYSFGTLLYEMMSGCYPYRGVSPETVIWQVSQGKRQSLSKFNDIKGIKTIIKRCWYQKPEDRADFAKINHELQKLSGLLKRRSSSEPDKLHALGLTANKSLRLA</sequence>
<evidence type="ECO:0000259" key="2">
    <source>
        <dbReference type="PROSITE" id="PS50011"/>
    </source>
</evidence>
<dbReference type="Pfam" id="PF07714">
    <property type="entry name" value="PK_Tyr_Ser-Thr"/>
    <property type="match status" value="1"/>
</dbReference>
<dbReference type="PANTHER" id="PTHR44329:SF253">
    <property type="entry name" value="KINASE SUPPRESSOR OF RAS 2"/>
    <property type="match status" value="1"/>
</dbReference>
<keyword evidence="4" id="KW-1185">Reference proteome</keyword>
<comment type="caution">
    <text evidence="3">The sequence shown here is derived from an EMBL/GenBank/DDBJ whole genome shotgun (WGS) entry which is preliminary data.</text>
</comment>
<reference evidence="3 4" key="1">
    <citation type="submission" date="2020-08" db="EMBL/GenBank/DDBJ databases">
        <authorList>
            <person name="Hejnol A."/>
        </authorList>
    </citation>
    <scope>NUCLEOTIDE SEQUENCE [LARGE SCALE GENOMIC DNA]</scope>
</reference>
<dbReference type="InterPro" id="IPR051681">
    <property type="entry name" value="Ser/Thr_Kinases-Pseudokinases"/>
</dbReference>
<proteinExistence type="predicted"/>
<dbReference type="InterPro" id="IPR011009">
    <property type="entry name" value="Kinase-like_dom_sf"/>
</dbReference>
<dbReference type="EMBL" id="CAJFCJ010000029">
    <property type="protein sequence ID" value="CAD5125845.1"/>
    <property type="molecule type" value="Genomic_DNA"/>
</dbReference>
<dbReference type="PANTHER" id="PTHR44329">
    <property type="entry name" value="SERINE/THREONINE-PROTEIN KINASE TNNI3K-RELATED"/>
    <property type="match status" value="1"/>
</dbReference>